<keyword evidence="2" id="KW-0547">Nucleotide-binding</keyword>
<evidence type="ECO:0000256" key="3">
    <source>
        <dbReference type="ARBA" id="ARBA00022840"/>
    </source>
</evidence>
<dbReference type="GO" id="GO:0016887">
    <property type="term" value="F:ATP hydrolysis activity"/>
    <property type="evidence" value="ECO:0007669"/>
    <property type="project" value="InterPro"/>
</dbReference>
<keyword evidence="1" id="KW-0813">Transport</keyword>
<dbReference type="EMBL" id="CP001804">
    <property type="protein sequence ID" value="ACY15856.1"/>
    <property type="molecule type" value="Genomic_DNA"/>
</dbReference>
<dbReference type="CDD" id="cd03230">
    <property type="entry name" value="ABC_DR_subfamily_A"/>
    <property type="match status" value="1"/>
</dbReference>
<dbReference type="PANTHER" id="PTHR42939">
    <property type="entry name" value="ABC TRANSPORTER ATP-BINDING PROTEIN ALBC-RELATED"/>
    <property type="match status" value="1"/>
</dbReference>
<evidence type="ECO:0000259" key="4">
    <source>
        <dbReference type="PROSITE" id="PS50893"/>
    </source>
</evidence>
<dbReference type="PANTHER" id="PTHR42939:SF1">
    <property type="entry name" value="ABC TRANSPORTER ATP-BINDING PROTEIN ALBC-RELATED"/>
    <property type="match status" value="1"/>
</dbReference>
<name>D0LV15_HALO1</name>
<evidence type="ECO:0000256" key="1">
    <source>
        <dbReference type="ARBA" id="ARBA00022448"/>
    </source>
</evidence>
<dbReference type="RefSeq" id="WP_012828456.1">
    <property type="nucleotide sequence ID" value="NC_013440.1"/>
</dbReference>
<evidence type="ECO:0000313" key="6">
    <source>
        <dbReference type="Proteomes" id="UP000001880"/>
    </source>
</evidence>
<evidence type="ECO:0000256" key="2">
    <source>
        <dbReference type="ARBA" id="ARBA00022741"/>
    </source>
</evidence>
<keyword evidence="3" id="KW-0067">ATP-binding</keyword>
<feature type="domain" description="ABC transporter" evidence="4">
    <location>
        <begin position="6"/>
        <end position="236"/>
    </location>
</feature>
<dbReference type="eggNOG" id="COG1131">
    <property type="taxonomic scope" value="Bacteria"/>
</dbReference>
<dbReference type="PROSITE" id="PS50893">
    <property type="entry name" value="ABC_TRANSPORTER_2"/>
    <property type="match status" value="1"/>
</dbReference>
<gene>
    <name evidence="5" type="ordered locus">Hoch_3354</name>
</gene>
<accession>D0LV15</accession>
<keyword evidence="6" id="KW-1185">Reference proteome</keyword>
<organism evidence="5 6">
    <name type="scientific">Haliangium ochraceum (strain DSM 14365 / JCM 11303 / SMP-2)</name>
    <dbReference type="NCBI Taxonomy" id="502025"/>
    <lineage>
        <taxon>Bacteria</taxon>
        <taxon>Pseudomonadati</taxon>
        <taxon>Myxococcota</taxon>
        <taxon>Polyangia</taxon>
        <taxon>Haliangiales</taxon>
        <taxon>Kofleriaceae</taxon>
        <taxon>Haliangium</taxon>
    </lineage>
</organism>
<protein>
    <submittedName>
        <fullName evidence="5">Heme exporter protein CcmA</fullName>
    </submittedName>
</protein>
<dbReference type="GO" id="GO:0005524">
    <property type="term" value="F:ATP binding"/>
    <property type="evidence" value="ECO:0007669"/>
    <property type="project" value="UniProtKB-KW"/>
</dbReference>
<evidence type="ECO:0000313" key="5">
    <source>
        <dbReference type="EMBL" id="ACY15856.1"/>
    </source>
</evidence>
<dbReference type="STRING" id="502025.Hoch_3354"/>
<dbReference type="SUPFAM" id="SSF52540">
    <property type="entry name" value="P-loop containing nucleoside triphosphate hydrolases"/>
    <property type="match status" value="1"/>
</dbReference>
<dbReference type="KEGG" id="hoh:Hoch_3354"/>
<dbReference type="InterPro" id="IPR003593">
    <property type="entry name" value="AAA+_ATPase"/>
</dbReference>
<dbReference type="AlphaFoldDB" id="D0LV15"/>
<dbReference type="InterPro" id="IPR027417">
    <property type="entry name" value="P-loop_NTPase"/>
</dbReference>
<dbReference type="Pfam" id="PF00005">
    <property type="entry name" value="ABC_tran"/>
    <property type="match status" value="1"/>
</dbReference>
<dbReference type="SMART" id="SM00382">
    <property type="entry name" value="AAA"/>
    <property type="match status" value="1"/>
</dbReference>
<dbReference type="HOGENOM" id="CLU_000604_1_2_7"/>
<sequence>MSVVSVQVDKLSKRYGHHRALGGVSCELRAGSMCALLGPNGAGKSTLLGILSTLVKPTGGSVRYADQAGDEIPARDVRRHIGVLAHSSLVYGELSAIENLLFYGRLYQVADLEARARALLDEVGLDDKARQRPARTYSRGMTQRLSLARALLHDPRVLLLDEPFTGLDRTGARALVRSMAEAKQRGCILLVVTHDLESIGGLTDHVLVLKRGKAVFEEQRAPGPGDGAEGGAGGFSYAELKDVYHQHTE</sequence>
<dbReference type="Proteomes" id="UP000001880">
    <property type="component" value="Chromosome"/>
</dbReference>
<proteinExistence type="predicted"/>
<dbReference type="InterPro" id="IPR051782">
    <property type="entry name" value="ABC_Transporter_VariousFunc"/>
</dbReference>
<dbReference type="InterPro" id="IPR003439">
    <property type="entry name" value="ABC_transporter-like_ATP-bd"/>
</dbReference>
<reference evidence="5 6" key="1">
    <citation type="journal article" date="2010" name="Stand. Genomic Sci.">
        <title>Complete genome sequence of Haliangium ochraceum type strain (SMP-2).</title>
        <authorList>
            <consortium name="US DOE Joint Genome Institute (JGI-PGF)"/>
            <person name="Ivanova N."/>
            <person name="Daum C."/>
            <person name="Lang E."/>
            <person name="Abt B."/>
            <person name="Kopitz M."/>
            <person name="Saunders E."/>
            <person name="Lapidus A."/>
            <person name="Lucas S."/>
            <person name="Glavina Del Rio T."/>
            <person name="Nolan M."/>
            <person name="Tice H."/>
            <person name="Copeland A."/>
            <person name="Cheng J.F."/>
            <person name="Chen F."/>
            <person name="Bruce D."/>
            <person name="Goodwin L."/>
            <person name="Pitluck S."/>
            <person name="Mavromatis K."/>
            <person name="Pati A."/>
            <person name="Mikhailova N."/>
            <person name="Chen A."/>
            <person name="Palaniappan K."/>
            <person name="Land M."/>
            <person name="Hauser L."/>
            <person name="Chang Y.J."/>
            <person name="Jeffries C.D."/>
            <person name="Detter J.C."/>
            <person name="Brettin T."/>
            <person name="Rohde M."/>
            <person name="Goker M."/>
            <person name="Bristow J."/>
            <person name="Markowitz V."/>
            <person name="Eisen J.A."/>
            <person name="Hugenholtz P."/>
            <person name="Kyrpides N.C."/>
            <person name="Klenk H.P."/>
        </authorList>
    </citation>
    <scope>NUCLEOTIDE SEQUENCE [LARGE SCALE GENOMIC DNA]</scope>
    <source>
        <strain evidence="6">DSM 14365 / CIP 107738 / JCM 11303 / AJ 13395 / SMP-2</strain>
    </source>
</reference>
<dbReference type="Gene3D" id="3.40.50.300">
    <property type="entry name" value="P-loop containing nucleotide triphosphate hydrolases"/>
    <property type="match status" value="1"/>
</dbReference>